<comment type="caution">
    <text evidence="5">The sequence shown here is derived from an EMBL/GenBank/DDBJ whole genome shotgun (WGS) entry which is preliminary data.</text>
</comment>
<accession>A0A9D1LRU5</accession>
<feature type="domain" description="Peptidase M16 C-terminal" evidence="4">
    <location>
        <begin position="166"/>
        <end position="339"/>
    </location>
</feature>
<proteinExistence type="inferred from homology"/>
<dbReference type="PANTHER" id="PTHR11851:SF49">
    <property type="entry name" value="MITOCHONDRIAL-PROCESSING PEPTIDASE SUBUNIT ALPHA"/>
    <property type="match status" value="1"/>
</dbReference>
<dbReference type="InterPro" id="IPR001431">
    <property type="entry name" value="Pept_M16_Zn_BS"/>
</dbReference>
<dbReference type="Pfam" id="PF00675">
    <property type="entry name" value="Peptidase_M16"/>
    <property type="match status" value="1"/>
</dbReference>
<reference evidence="5" key="1">
    <citation type="submission" date="2020-10" db="EMBL/GenBank/DDBJ databases">
        <authorList>
            <person name="Gilroy R."/>
        </authorList>
    </citation>
    <scope>NUCLEOTIDE SEQUENCE</scope>
    <source>
        <strain evidence="5">ChiSxjej2B14-8506</strain>
    </source>
</reference>
<dbReference type="PANTHER" id="PTHR11851">
    <property type="entry name" value="METALLOPROTEASE"/>
    <property type="match status" value="1"/>
</dbReference>
<dbReference type="GO" id="GO:0046872">
    <property type="term" value="F:metal ion binding"/>
    <property type="evidence" value="ECO:0007669"/>
    <property type="project" value="InterPro"/>
</dbReference>
<evidence type="ECO:0000256" key="1">
    <source>
        <dbReference type="ARBA" id="ARBA00007261"/>
    </source>
</evidence>
<dbReference type="SUPFAM" id="SSF63411">
    <property type="entry name" value="LuxS/MPP-like metallohydrolase"/>
    <property type="match status" value="2"/>
</dbReference>
<comment type="similarity">
    <text evidence="1 2">Belongs to the peptidase M16 family.</text>
</comment>
<reference evidence="5" key="2">
    <citation type="journal article" date="2021" name="PeerJ">
        <title>Extensive microbial diversity within the chicken gut microbiome revealed by metagenomics and culture.</title>
        <authorList>
            <person name="Gilroy R."/>
            <person name="Ravi A."/>
            <person name="Getino M."/>
            <person name="Pursley I."/>
            <person name="Horton D.L."/>
            <person name="Alikhan N.F."/>
            <person name="Baker D."/>
            <person name="Gharbi K."/>
            <person name="Hall N."/>
            <person name="Watson M."/>
            <person name="Adriaenssens E.M."/>
            <person name="Foster-Nyarko E."/>
            <person name="Jarju S."/>
            <person name="Secka A."/>
            <person name="Antonio M."/>
            <person name="Oren A."/>
            <person name="Chaudhuri R.R."/>
            <person name="La Ragione R."/>
            <person name="Hildebrand F."/>
            <person name="Pallen M.J."/>
        </authorList>
    </citation>
    <scope>NUCLEOTIDE SEQUENCE</scope>
    <source>
        <strain evidence="5">ChiSxjej2B14-8506</strain>
    </source>
</reference>
<organism evidence="5 6">
    <name type="scientific">Candidatus Fimadaptatus faecigallinarum</name>
    <dbReference type="NCBI Taxonomy" id="2840814"/>
    <lineage>
        <taxon>Bacteria</taxon>
        <taxon>Bacillati</taxon>
        <taxon>Bacillota</taxon>
        <taxon>Clostridia</taxon>
        <taxon>Eubacteriales</taxon>
        <taxon>Candidatus Fimadaptatus</taxon>
    </lineage>
</organism>
<dbReference type="Proteomes" id="UP000824123">
    <property type="component" value="Unassembled WGS sequence"/>
</dbReference>
<feature type="domain" description="Peptidase M16 N-terminal" evidence="3">
    <location>
        <begin position="22"/>
        <end position="159"/>
    </location>
</feature>
<dbReference type="EMBL" id="DVNK01000039">
    <property type="protein sequence ID" value="HIU46862.1"/>
    <property type="molecule type" value="Genomic_DNA"/>
</dbReference>
<gene>
    <name evidence="5" type="ORF">IAC59_06350</name>
</gene>
<dbReference type="GO" id="GO:0004222">
    <property type="term" value="F:metalloendopeptidase activity"/>
    <property type="evidence" value="ECO:0007669"/>
    <property type="project" value="InterPro"/>
</dbReference>
<dbReference type="AlphaFoldDB" id="A0A9D1LRU5"/>
<evidence type="ECO:0000313" key="6">
    <source>
        <dbReference type="Proteomes" id="UP000824123"/>
    </source>
</evidence>
<dbReference type="InterPro" id="IPR011765">
    <property type="entry name" value="Pept_M16_N"/>
</dbReference>
<dbReference type="InterPro" id="IPR011249">
    <property type="entry name" value="Metalloenz_LuxS/M16"/>
</dbReference>
<dbReference type="InterPro" id="IPR050361">
    <property type="entry name" value="MPP/UQCRC_Complex"/>
</dbReference>
<protein>
    <submittedName>
        <fullName evidence="5">Insulinase family protein</fullName>
    </submittedName>
</protein>
<evidence type="ECO:0000313" key="5">
    <source>
        <dbReference type="EMBL" id="HIU46862.1"/>
    </source>
</evidence>
<dbReference type="PROSITE" id="PS00143">
    <property type="entry name" value="INSULINASE"/>
    <property type="match status" value="1"/>
</dbReference>
<dbReference type="Pfam" id="PF05193">
    <property type="entry name" value="Peptidase_M16_C"/>
    <property type="match status" value="1"/>
</dbReference>
<dbReference type="InterPro" id="IPR007863">
    <property type="entry name" value="Peptidase_M16_C"/>
</dbReference>
<dbReference type="FunFam" id="3.30.830.10:FF:000008">
    <property type="entry name" value="Mitochondrial-processing peptidase subunit beta"/>
    <property type="match status" value="1"/>
</dbReference>
<evidence type="ECO:0000259" key="4">
    <source>
        <dbReference type="Pfam" id="PF05193"/>
    </source>
</evidence>
<sequence length="417" mass="46596">MYDKLVLDNGLTIIGERLEHFRSVSVGVWIGAGSQYERPEENGMSHFLEHMLFKGTETRTARDIAEQTDAVGAQLNAFTSKECTCYYIKVIDEHIELALDMLSDMVLRAKLAPEEFEKEKGVILEEIGMNEDSPEDVVFEMLAKALFGEHSLGMTILGPADNIRAFKRDELAAYRARMYRPANTVLALAGHYDWSQVVELAQRMFGSWDMRGEASALSRCELQYGVMRREKDIEQVQICLGARGVEIGSNDVYALSIFNNLFGGAMSSRLFQRIREEQGQAYSVYSYPTSYRDCGALAIYAGTSPEHAQNVLESLRDEIDRALDGGISEREFTQAREQLKGSYILGLESASSRMSALGRRMLLMGDTVNEDQVISRINAVTLDDVDRVMRQALSGRYAAALMGKGVNSLDLSMFGIE</sequence>
<dbReference type="Gene3D" id="3.30.830.10">
    <property type="entry name" value="Metalloenzyme, LuxS/M16 peptidase-like"/>
    <property type="match status" value="2"/>
</dbReference>
<dbReference type="GO" id="GO:0006508">
    <property type="term" value="P:proteolysis"/>
    <property type="evidence" value="ECO:0007669"/>
    <property type="project" value="InterPro"/>
</dbReference>
<evidence type="ECO:0000256" key="2">
    <source>
        <dbReference type="RuleBase" id="RU004447"/>
    </source>
</evidence>
<name>A0A9D1LRU5_9FIRM</name>
<evidence type="ECO:0000259" key="3">
    <source>
        <dbReference type="Pfam" id="PF00675"/>
    </source>
</evidence>